<keyword evidence="2" id="KW-1185">Reference proteome</keyword>
<evidence type="ECO:0000313" key="1">
    <source>
        <dbReference type="EMBL" id="EDN98917.1"/>
    </source>
</evidence>
<dbReference type="GeneID" id="5481326"/>
<dbReference type="AlphaFoldDB" id="A7F846"/>
<evidence type="ECO:0000313" key="2">
    <source>
        <dbReference type="Proteomes" id="UP000001312"/>
    </source>
</evidence>
<sequence>MYQAKPNRLDLSKLKLKAALYEQSRTSYKGDMQHNKMYAQSSSAKSDSEFTEREILDELLL</sequence>
<accession>A7F846</accession>
<dbReference type="EMBL" id="CH476647">
    <property type="protein sequence ID" value="EDN98917.1"/>
    <property type="molecule type" value="Genomic_DNA"/>
</dbReference>
<organism evidence="1 2">
    <name type="scientific">Sclerotinia sclerotiorum (strain ATCC 18683 / 1980 / Ss-1)</name>
    <name type="common">White mold</name>
    <name type="synonym">Whetzelinia sclerotiorum</name>
    <dbReference type="NCBI Taxonomy" id="665079"/>
    <lineage>
        <taxon>Eukaryota</taxon>
        <taxon>Fungi</taxon>
        <taxon>Dikarya</taxon>
        <taxon>Ascomycota</taxon>
        <taxon>Pezizomycotina</taxon>
        <taxon>Leotiomycetes</taxon>
        <taxon>Helotiales</taxon>
        <taxon>Sclerotiniaceae</taxon>
        <taxon>Sclerotinia</taxon>
    </lineage>
</organism>
<gene>
    <name evidence="1" type="ORF">SS1G_13776</name>
</gene>
<dbReference type="RefSeq" id="XP_001585208.1">
    <property type="nucleotide sequence ID" value="XM_001585158.1"/>
</dbReference>
<dbReference type="HOGENOM" id="CLU_2924105_0_0_1"/>
<dbReference type="InParanoid" id="A7F846"/>
<protein>
    <submittedName>
        <fullName evidence="1">Uncharacterized protein</fullName>
    </submittedName>
</protein>
<reference evidence="2" key="1">
    <citation type="journal article" date="2011" name="PLoS Genet.">
        <title>Genomic analysis of the necrotrophic fungal pathogens Sclerotinia sclerotiorum and Botrytis cinerea.</title>
        <authorList>
            <person name="Amselem J."/>
            <person name="Cuomo C.A."/>
            <person name="van Kan J.A."/>
            <person name="Viaud M."/>
            <person name="Benito E.P."/>
            <person name="Couloux A."/>
            <person name="Coutinho P.M."/>
            <person name="de Vries R.P."/>
            <person name="Dyer P.S."/>
            <person name="Fillinger S."/>
            <person name="Fournier E."/>
            <person name="Gout L."/>
            <person name="Hahn M."/>
            <person name="Kohn L."/>
            <person name="Lapalu N."/>
            <person name="Plummer K.M."/>
            <person name="Pradier J.M."/>
            <person name="Quevillon E."/>
            <person name="Sharon A."/>
            <person name="Simon A."/>
            <person name="ten Have A."/>
            <person name="Tudzynski B."/>
            <person name="Tudzynski P."/>
            <person name="Wincker P."/>
            <person name="Andrew M."/>
            <person name="Anthouard V."/>
            <person name="Beever R.E."/>
            <person name="Beffa R."/>
            <person name="Benoit I."/>
            <person name="Bouzid O."/>
            <person name="Brault B."/>
            <person name="Chen Z."/>
            <person name="Choquer M."/>
            <person name="Collemare J."/>
            <person name="Cotton P."/>
            <person name="Danchin E.G."/>
            <person name="Da Silva C."/>
            <person name="Gautier A."/>
            <person name="Giraud C."/>
            <person name="Giraud T."/>
            <person name="Gonzalez C."/>
            <person name="Grossetete S."/>
            <person name="Guldener U."/>
            <person name="Henrissat B."/>
            <person name="Howlett B.J."/>
            <person name="Kodira C."/>
            <person name="Kretschmer M."/>
            <person name="Lappartient A."/>
            <person name="Leroch M."/>
            <person name="Levis C."/>
            <person name="Mauceli E."/>
            <person name="Neuveglise C."/>
            <person name="Oeser B."/>
            <person name="Pearson M."/>
            <person name="Poulain J."/>
            <person name="Poussereau N."/>
            <person name="Quesneville H."/>
            <person name="Rascle C."/>
            <person name="Schumacher J."/>
            <person name="Segurens B."/>
            <person name="Sexton A."/>
            <person name="Silva E."/>
            <person name="Sirven C."/>
            <person name="Soanes D.M."/>
            <person name="Talbot N.J."/>
            <person name="Templeton M."/>
            <person name="Yandava C."/>
            <person name="Yarden O."/>
            <person name="Zeng Q."/>
            <person name="Rollins J.A."/>
            <person name="Lebrun M.H."/>
            <person name="Dickman M."/>
        </authorList>
    </citation>
    <scope>NUCLEOTIDE SEQUENCE [LARGE SCALE GENOMIC DNA]</scope>
    <source>
        <strain evidence="2">ATCC 18683 / 1980 / Ss-1</strain>
    </source>
</reference>
<dbReference type="Proteomes" id="UP000001312">
    <property type="component" value="Unassembled WGS sequence"/>
</dbReference>
<name>A7F846_SCLS1</name>
<proteinExistence type="predicted"/>
<dbReference type="KEGG" id="ssl:SS1G_13776"/>